<reference evidence="2 3" key="1">
    <citation type="submission" date="2021-01" db="EMBL/GenBank/DDBJ databases">
        <title>Whole genome shotgun sequence of Catellatospora coxensis NBRC 107359.</title>
        <authorList>
            <person name="Komaki H."/>
            <person name="Tamura T."/>
        </authorList>
    </citation>
    <scope>NUCLEOTIDE SEQUENCE [LARGE SCALE GENOMIC DNA]</scope>
    <source>
        <strain evidence="2 3">NBRC 107359</strain>
    </source>
</reference>
<feature type="transmembrane region" description="Helical" evidence="1">
    <location>
        <begin position="44"/>
        <end position="64"/>
    </location>
</feature>
<keyword evidence="3" id="KW-1185">Reference proteome</keyword>
<evidence type="ECO:0000256" key="1">
    <source>
        <dbReference type="SAM" id="Phobius"/>
    </source>
</evidence>
<dbReference type="RefSeq" id="WP_203689372.1">
    <property type="nucleotide sequence ID" value="NZ_BAAALC010000006.1"/>
</dbReference>
<name>A0A8J3KSZ4_9ACTN</name>
<dbReference type="Proteomes" id="UP000630887">
    <property type="component" value="Unassembled WGS sequence"/>
</dbReference>
<accession>A0A8J3KSZ4</accession>
<keyword evidence="1" id="KW-0472">Membrane</keyword>
<protein>
    <submittedName>
        <fullName evidence="2">Uncharacterized protein</fullName>
    </submittedName>
</protein>
<feature type="transmembrane region" description="Helical" evidence="1">
    <location>
        <begin position="12"/>
        <end position="32"/>
    </location>
</feature>
<evidence type="ECO:0000313" key="3">
    <source>
        <dbReference type="Proteomes" id="UP000630887"/>
    </source>
</evidence>
<sequence>MDDFRRRGRLVTVAATVLGALTLAGLVLLVLTWHVDPKSQPGNIVNAVVAAANIAFVIFTWAVFSAGQAQLSYLRAEAQEQRKAWTQEYATAVRSYEESIKARLDQSAPRVSVTLVGAQLQYDDRISSEVQPNTRFAEGSARRLILQLTWRVVNWGEEPVLLSHPDGADGVTSRQLIPGDRVEFSRLHRRPAGEWSSGPPLTCTIEVSVRDLGRDVEDMHVWSAEVVPLTREGVARVADILDHSDPVAVRERRYLSIGGRDRAGQDQSSS</sequence>
<dbReference type="AlphaFoldDB" id="A0A8J3KSZ4"/>
<comment type="caution">
    <text evidence="2">The sequence shown here is derived from an EMBL/GenBank/DDBJ whole genome shotgun (WGS) entry which is preliminary data.</text>
</comment>
<evidence type="ECO:0000313" key="2">
    <source>
        <dbReference type="EMBL" id="GIG04499.1"/>
    </source>
</evidence>
<gene>
    <name evidence="2" type="ORF">Cco03nite_11990</name>
</gene>
<organism evidence="2 3">
    <name type="scientific">Catellatospora coxensis</name>
    <dbReference type="NCBI Taxonomy" id="310354"/>
    <lineage>
        <taxon>Bacteria</taxon>
        <taxon>Bacillati</taxon>
        <taxon>Actinomycetota</taxon>
        <taxon>Actinomycetes</taxon>
        <taxon>Micromonosporales</taxon>
        <taxon>Micromonosporaceae</taxon>
        <taxon>Catellatospora</taxon>
    </lineage>
</organism>
<keyword evidence="1" id="KW-1133">Transmembrane helix</keyword>
<proteinExistence type="predicted"/>
<dbReference type="EMBL" id="BONI01000007">
    <property type="protein sequence ID" value="GIG04499.1"/>
    <property type="molecule type" value="Genomic_DNA"/>
</dbReference>
<keyword evidence="1" id="KW-0812">Transmembrane</keyword>